<dbReference type="PANTHER" id="PTHR10887">
    <property type="entry name" value="DNA2/NAM7 HELICASE FAMILY"/>
    <property type="match status" value="1"/>
</dbReference>
<dbReference type="EMBL" id="CP059674">
    <property type="protein sequence ID" value="QMT98619.1"/>
    <property type="molecule type" value="Genomic_DNA"/>
</dbReference>
<feature type="domain" description="DNA2/NAM7 helicase helicase" evidence="1">
    <location>
        <begin position="696"/>
        <end position="743"/>
    </location>
</feature>
<dbReference type="Pfam" id="PF13086">
    <property type="entry name" value="AAA_11"/>
    <property type="match status" value="1"/>
</dbReference>
<sequence length="1128" mass="132098">MANDWTWLKNRLINNKTQSNTFWIRSRGSSVMDIGLLLKITSNIFDLSIKGILSYLNSNDTLELDLRKLRELSDEEASQLFDVDTAKELYKNYTEEFSKIYTKLIKQERETGDTSLFIGLPIIEGCNQWGDSYRAPLLYVEVLLSPVNQFQKVVLKINRSEFWINTTILAIEAGKRGILFENKYDSSKLDFEHALEIFRSFDIGFKKPTTNELVKFEDVTKKAFLDKWEEKGGLNHIVNNVVLGNFDIKGDKLLKDFAEILDKEPQVVDEIFNNKKDLLFNHEKFANEYSLSDIYLTSHLDFFQQLAVKHALEGDVVIEGPPGTGKSETILNILINIALRGKTALFVSEKATATEVVYNRLGKFKHLALYVPSLNKEPSKFYRQFSEYENYFSENYYDQVHKTPKATFDKDYLNQYLEQSYIIHKIYNYQINSGDNTYSFLNLILNYKPMDVDHINIDDYTRFDEWVKTYTNQNWMAKHQEYIALYNEIDTKWKASNFATFLKIYQDDPNDIKTLLYAIHLYAKKGIVKNEYRVPFFFRPHEKLVESAKLVTQQINSFLELEQYKSETKKRTILKNLEIDIKKYHRQYFNSWFVQNHAGAYLSKLNSAQGALDNLTENYSSDVDVYIQSCKRNLKAEIIKNFYDLYRRDKVALLDVCRQGRKKSFKNIAWWFKLNREIIKKMFKIHIMSFETASILLENQKDLYDYVIVDEASQVFLERAIPALYRAKKYIIAGDTKQLQPTSFFSSRSEYDDVALDKIAAEELLEVEESVNAVSLIHYLKERSRINVVLRYHYRSNFGDLIAFTNDHVYDNELIFMNKAIKQKESFIVHEITDGKWKDRKNIPEAQAIVSRIQRLTKTPDYQKSIGIVAFNRSQADLIELMLDKLNDPLIKEWRERNNDNGEYIGLFVKSVENVQGDERDIIMFSVAYDKNVVSYGPISSTTNGVNRLNVAITRAKDRIELFKTNKAVEYNGWGSSSAGTRLFVEYLSYCESVANHTDYTTYDRQTTEIEEKLKDKALIFDDVKSTLEKAFGQYFSIKRNVENGSYNFDFVIYHDEVPFLVIDLDIKPFKGMADFNESFVYRNIFLKNRGWKHFIIWSTEWKLNKRKVLLAIKDLLDKRIQANSKHG</sequence>
<dbReference type="GO" id="GO:0004386">
    <property type="term" value="F:helicase activity"/>
    <property type="evidence" value="ECO:0007669"/>
    <property type="project" value="InterPro"/>
</dbReference>
<dbReference type="InterPro" id="IPR041677">
    <property type="entry name" value="DNA2/NAM7_AAA_11"/>
</dbReference>
<dbReference type="KEGG" id="mtuy:H3143_00485"/>
<dbReference type="AlphaFoldDB" id="A0A7D7YHE1"/>
<dbReference type="Pfam" id="PF13087">
    <property type="entry name" value="AAA_12"/>
    <property type="match status" value="1"/>
</dbReference>
<dbReference type="InterPro" id="IPR025103">
    <property type="entry name" value="DUF4011"/>
</dbReference>
<protein>
    <submittedName>
        <fullName evidence="3">DUF4011 domain-containing protein</fullName>
    </submittedName>
</protein>
<name>A0A7D7YHE1_9MOLU</name>
<dbReference type="InterPro" id="IPR047187">
    <property type="entry name" value="SF1_C_Upf1"/>
</dbReference>
<evidence type="ECO:0000313" key="3">
    <source>
        <dbReference type="EMBL" id="QMT98619.1"/>
    </source>
</evidence>
<dbReference type="PANTHER" id="PTHR10887:SF530">
    <property type="entry name" value="SUPERFAMILY I DNA HELICASES"/>
    <property type="match status" value="1"/>
</dbReference>
<dbReference type="SUPFAM" id="SSF52540">
    <property type="entry name" value="P-loop containing nucleoside triphosphate hydrolases"/>
    <property type="match status" value="1"/>
</dbReference>
<dbReference type="RefSeq" id="WP_182078894.1">
    <property type="nucleotide sequence ID" value="NZ_CP059674.1"/>
</dbReference>
<dbReference type="InterPro" id="IPR041679">
    <property type="entry name" value="DNA2/NAM7-like_C"/>
</dbReference>
<feature type="domain" description="DNA2/NAM7 helicase-like C-terminal" evidence="2">
    <location>
        <begin position="775"/>
        <end position="959"/>
    </location>
</feature>
<dbReference type="InterPro" id="IPR045055">
    <property type="entry name" value="DNA2/NAM7-like"/>
</dbReference>
<evidence type="ECO:0000259" key="2">
    <source>
        <dbReference type="Pfam" id="PF13087"/>
    </source>
</evidence>
<accession>A0A7D7YHE1</accession>
<evidence type="ECO:0000313" key="4">
    <source>
        <dbReference type="Proteomes" id="UP000514704"/>
    </source>
</evidence>
<reference evidence="3 4" key="1">
    <citation type="journal article" date="2017" name="Int. J. Syst. Evol. Microbiol.">
        <title>Mycoplasma tullyi sp. nov., isolated from penguins of the genus Spheniscus.</title>
        <authorList>
            <person name="Yavari C.A."/>
            <person name="Ramirez A.S."/>
            <person name="Nicholas R.A.J."/>
            <person name="Radford A.D."/>
            <person name="Darby A.C."/>
            <person name="Bradbury J.M."/>
        </authorList>
    </citation>
    <scope>NUCLEOTIDE SEQUENCE [LARGE SCALE GENOMIC DNA]</scope>
    <source>
        <strain evidence="3 4">56A97T</strain>
    </source>
</reference>
<dbReference type="InterPro" id="IPR027417">
    <property type="entry name" value="P-loop_NTPase"/>
</dbReference>
<dbReference type="Pfam" id="PF13195">
    <property type="entry name" value="DUF4011"/>
    <property type="match status" value="1"/>
</dbReference>
<dbReference type="CDD" id="cd18808">
    <property type="entry name" value="SF1_C_Upf1"/>
    <property type="match status" value="1"/>
</dbReference>
<evidence type="ECO:0000259" key="1">
    <source>
        <dbReference type="Pfam" id="PF13086"/>
    </source>
</evidence>
<dbReference type="Proteomes" id="UP000514704">
    <property type="component" value="Chromosome"/>
</dbReference>
<organism evidence="3 4">
    <name type="scientific">Mycoplasma tullyi</name>
    <dbReference type="NCBI Taxonomy" id="1612150"/>
    <lineage>
        <taxon>Bacteria</taxon>
        <taxon>Bacillati</taxon>
        <taxon>Mycoplasmatota</taxon>
        <taxon>Mollicutes</taxon>
        <taxon>Mycoplasmataceae</taxon>
        <taxon>Mycoplasma</taxon>
    </lineage>
</organism>
<keyword evidence="4" id="KW-1185">Reference proteome</keyword>
<dbReference type="Gene3D" id="3.40.50.300">
    <property type="entry name" value="P-loop containing nucleotide triphosphate hydrolases"/>
    <property type="match status" value="3"/>
</dbReference>
<gene>
    <name evidence="3" type="ORF">H3143_00485</name>
</gene>
<proteinExistence type="predicted"/>